<dbReference type="STRING" id="65489.A0A0D3F0K6"/>
<keyword evidence="3" id="KW-0904">Protein phosphatase</keyword>
<comment type="catalytic activity">
    <reaction evidence="4">
        <text>O-phospho-L-seryl-[protein] + H2O = L-seryl-[protein] + phosphate</text>
        <dbReference type="Rhea" id="RHEA:20629"/>
        <dbReference type="Rhea" id="RHEA-COMP:9863"/>
        <dbReference type="Rhea" id="RHEA-COMP:11604"/>
        <dbReference type="ChEBI" id="CHEBI:15377"/>
        <dbReference type="ChEBI" id="CHEBI:29999"/>
        <dbReference type="ChEBI" id="CHEBI:43474"/>
        <dbReference type="ChEBI" id="CHEBI:83421"/>
        <dbReference type="EC" id="3.1.3.16"/>
    </reaction>
</comment>
<dbReference type="EnsemblPlants" id="OBART02G03460.1">
    <property type="protein sequence ID" value="OBART02G03460.1"/>
    <property type="gene ID" value="OBART02G03460"/>
</dbReference>
<dbReference type="InterPro" id="IPR001932">
    <property type="entry name" value="PPM-type_phosphatase-like_dom"/>
</dbReference>
<evidence type="ECO:0000256" key="1">
    <source>
        <dbReference type="ARBA" id="ARBA00013081"/>
    </source>
</evidence>
<dbReference type="CDD" id="cd00143">
    <property type="entry name" value="PP2Cc"/>
    <property type="match status" value="1"/>
</dbReference>
<evidence type="ECO:0000256" key="2">
    <source>
        <dbReference type="ARBA" id="ARBA00022801"/>
    </source>
</evidence>
<dbReference type="Gene3D" id="3.60.40.10">
    <property type="entry name" value="PPM-type phosphatase domain"/>
    <property type="match status" value="2"/>
</dbReference>
<dbReference type="SMART" id="SM00332">
    <property type="entry name" value="PP2Cc"/>
    <property type="match status" value="1"/>
</dbReference>
<evidence type="ECO:0000256" key="5">
    <source>
        <dbReference type="ARBA" id="ARBA00048336"/>
    </source>
</evidence>
<organism evidence="7">
    <name type="scientific">Oryza barthii</name>
    <dbReference type="NCBI Taxonomy" id="65489"/>
    <lineage>
        <taxon>Eukaryota</taxon>
        <taxon>Viridiplantae</taxon>
        <taxon>Streptophyta</taxon>
        <taxon>Embryophyta</taxon>
        <taxon>Tracheophyta</taxon>
        <taxon>Spermatophyta</taxon>
        <taxon>Magnoliopsida</taxon>
        <taxon>Liliopsida</taxon>
        <taxon>Poales</taxon>
        <taxon>Poaceae</taxon>
        <taxon>BOP clade</taxon>
        <taxon>Oryzoideae</taxon>
        <taxon>Oryzeae</taxon>
        <taxon>Oryzinae</taxon>
        <taxon>Oryza</taxon>
    </lineage>
</organism>
<evidence type="ECO:0000256" key="4">
    <source>
        <dbReference type="ARBA" id="ARBA00047761"/>
    </source>
</evidence>
<dbReference type="PaxDb" id="65489-OBART02G03460.1"/>
<dbReference type="AlphaFoldDB" id="A0A0D3F0K6"/>
<dbReference type="eggNOG" id="KOG0698">
    <property type="taxonomic scope" value="Eukaryota"/>
</dbReference>
<dbReference type="GO" id="GO:0004722">
    <property type="term" value="F:protein serine/threonine phosphatase activity"/>
    <property type="evidence" value="ECO:0007669"/>
    <property type="project" value="UniProtKB-EC"/>
</dbReference>
<dbReference type="SUPFAM" id="SSF81606">
    <property type="entry name" value="PP2C-like"/>
    <property type="match status" value="1"/>
</dbReference>
<keyword evidence="8" id="KW-1185">Reference proteome</keyword>
<evidence type="ECO:0000313" key="7">
    <source>
        <dbReference type="EnsemblPlants" id="OBART02G03460.1"/>
    </source>
</evidence>
<dbReference type="HOGENOM" id="CLU_362235_0_0_1"/>
<dbReference type="PROSITE" id="PS51746">
    <property type="entry name" value="PPM_2"/>
    <property type="match status" value="1"/>
</dbReference>
<accession>A0A0D3F0K6</accession>
<dbReference type="EC" id="3.1.3.16" evidence="1"/>
<keyword evidence="2" id="KW-0378">Hydrolase</keyword>
<comment type="catalytic activity">
    <reaction evidence="5">
        <text>O-phospho-L-threonyl-[protein] + H2O = L-threonyl-[protein] + phosphate</text>
        <dbReference type="Rhea" id="RHEA:47004"/>
        <dbReference type="Rhea" id="RHEA-COMP:11060"/>
        <dbReference type="Rhea" id="RHEA-COMP:11605"/>
        <dbReference type="ChEBI" id="CHEBI:15377"/>
        <dbReference type="ChEBI" id="CHEBI:30013"/>
        <dbReference type="ChEBI" id="CHEBI:43474"/>
        <dbReference type="ChEBI" id="CHEBI:61977"/>
        <dbReference type="EC" id="3.1.3.16"/>
    </reaction>
</comment>
<dbReference type="PANTHER" id="PTHR47992">
    <property type="entry name" value="PROTEIN PHOSPHATASE"/>
    <property type="match status" value="1"/>
</dbReference>
<name>A0A0D3F0K6_9ORYZ</name>
<dbReference type="Proteomes" id="UP000026960">
    <property type="component" value="Chromosome 2"/>
</dbReference>
<reference evidence="7" key="2">
    <citation type="submission" date="2015-03" db="UniProtKB">
        <authorList>
            <consortium name="EnsemblPlants"/>
        </authorList>
    </citation>
    <scope>IDENTIFICATION</scope>
</reference>
<feature type="domain" description="PPM-type phosphatase" evidence="6">
    <location>
        <begin position="525"/>
        <end position="745"/>
    </location>
</feature>
<dbReference type="InterPro" id="IPR036457">
    <property type="entry name" value="PPM-type-like_dom_sf"/>
</dbReference>
<proteinExistence type="predicted"/>
<sequence>MRGVVRHHGVGVVARITGGRGVAAAATAAAGGEITDLHRPPPAERKVAAEDNLLIELVRELLGTASFSYCAIGDDLMHTCDGDLVRGRGDSEVRRGGARAQQSMTCIGLRVLVMNGGVFPDLGQDERDAARGRRRAHHQRGGPHQADATLGVTVFAAPRSPRLRSRQGGHQRVLTRRFSSAPNPIVPPPPPPKNSWNMIFPKSGSLQVNTIDGTSYAVKFDVLDFVRVNPLAEKFPILGEPGGLFTKLREPVKFMYNDLILRVGAIHDSGCCINDISAAALVITSDWKLEFREDAFVLLPKTPTLVDNNYRCISELFKTLLFESMGEEFKNPLDFQRLLDTMEKSGYHYKRLIENHMSLMPLDNTSTAYLKFYQLIKKVLPVEEEAIRMRDRMNKVKKRKRRKSLITRIYEHITVNKLWMVTAVNNAFVREFLERGGKVYQGKKGELLDMIRHLISHRMELIQLTLIYTPQQVDLMIYALFSTLYTDIQHAIFEVNRLEDLNLEEHFMNRKVKIPWVWRVGVKFIVGYSSLNGRDPYMEDRFNLRLTTVNGRTICLCGVFDGHGGPFAANYLKKNLLDNIGRGGPFAADFNIVKHSELFKDTKLAISQAFLKTDADFLDSLSTNPFREDVSTAAVAVLIDNHLYVANVGDSCAIAVKSGEAIPLTPNRKEEQIRIEDEDIQEILVDQDVEFLVLATNGLWDVMRNEDVVSVLKAQKGPESAAMKLTEIALSRGSLDNITCIILQFQPVTMRKKSNMLPKFVACTKNSANAKH</sequence>
<protein>
    <recommendedName>
        <fullName evidence="1">protein-serine/threonine phosphatase</fullName>
        <ecNumber evidence="1">3.1.3.16</ecNumber>
    </recommendedName>
</protein>
<dbReference type="Gramene" id="OBART02G03460.1">
    <property type="protein sequence ID" value="OBART02G03460.1"/>
    <property type="gene ID" value="OBART02G03460"/>
</dbReference>
<evidence type="ECO:0000313" key="8">
    <source>
        <dbReference type="Proteomes" id="UP000026960"/>
    </source>
</evidence>
<evidence type="ECO:0000259" key="6">
    <source>
        <dbReference type="PROSITE" id="PS51746"/>
    </source>
</evidence>
<dbReference type="Pfam" id="PF00481">
    <property type="entry name" value="PP2C"/>
    <property type="match status" value="2"/>
</dbReference>
<dbReference type="InterPro" id="IPR015655">
    <property type="entry name" value="PP2C"/>
</dbReference>
<evidence type="ECO:0000256" key="3">
    <source>
        <dbReference type="ARBA" id="ARBA00022912"/>
    </source>
</evidence>
<reference evidence="7" key="1">
    <citation type="journal article" date="2009" name="Rice">
        <title>De Novo Next Generation Sequencing of Plant Genomes.</title>
        <authorList>
            <person name="Rounsley S."/>
            <person name="Marri P.R."/>
            <person name="Yu Y."/>
            <person name="He R."/>
            <person name="Sisneros N."/>
            <person name="Goicoechea J.L."/>
            <person name="Lee S.J."/>
            <person name="Angelova A."/>
            <person name="Kudrna D."/>
            <person name="Luo M."/>
            <person name="Affourtit J."/>
            <person name="Desany B."/>
            <person name="Knight J."/>
            <person name="Niazi F."/>
            <person name="Egholm M."/>
            <person name="Wing R.A."/>
        </authorList>
    </citation>
    <scope>NUCLEOTIDE SEQUENCE [LARGE SCALE GENOMIC DNA]</scope>
    <source>
        <strain evidence="7">cv. IRGC 105608</strain>
    </source>
</reference>